<organism evidence="2 3">
    <name type="scientific">Chitinophaga silvatica</name>
    <dbReference type="NCBI Taxonomy" id="2282649"/>
    <lineage>
        <taxon>Bacteria</taxon>
        <taxon>Pseudomonadati</taxon>
        <taxon>Bacteroidota</taxon>
        <taxon>Chitinophagia</taxon>
        <taxon>Chitinophagales</taxon>
        <taxon>Chitinophagaceae</taxon>
        <taxon>Chitinophaga</taxon>
    </lineage>
</organism>
<keyword evidence="1" id="KW-0472">Membrane</keyword>
<keyword evidence="3" id="KW-1185">Reference proteome</keyword>
<dbReference type="OrthoDB" id="9919380at2"/>
<comment type="caution">
    <text evidence="2">The sequence shown here is derived from an EMBL/GenBank/DDBJ whole genome shotgun (WGS) entry which is preliminary data.</text>
</comment>
<reference evidence="2 3" key="1">
    <citation type="submission" date="2018-07" db="EMBL/GenBank/DDBJ databases">
        <title>Chitinophaga K2CV101002-2 sp. nov., isolated from a monsoon evergreen broad-leaved forest soil.</title>
        <authorList>
            <person name="Lv Y."/>
        </authorList>
    </citation>
    <scope>NUCLEOTIDE SEQUENCE [LARGE SCALE GENOMIC DNA]</scope>
    <source>
        <strain evidence="2 3">GDMCC 1.1288</strain>
    </source>
</reference>
<evidence type="ECO:0000313" key="3">
    <source>
        <dbReference type="Proteomes" id="UP000260644"/>
    </source>
</evidence>
<evidence type="ECO:0000313" key="2">
    <source>
        <dbReference type="EMBL" id="RFS19260.1"/>
    </source>
</evidence>
<name>A0A3E1Y3I8_9BACT</name>
<proteinExistence type="predicted"/>
<evidence type="ECO:0000256" key="1">
    <source>
        <dbReference type="SAM" id="Phobius"/>
    </source>
</evidence>
<sequence length="169" mass="18839">MNSRIPTVILSLALIGCYFLPWLSISGFNASLNSTLNLAGLSTEATGWTFPLRLNDGGKYAGFFMKDLDALWLKLVYVFYLIPVLAAFNTFKRMSGQRPMLNEFLLAIVMAGGFYYWVHSVDTRVDNIISLVSSTLNPKLSKLLAVGYFAFIGVSVFGLYYTVMKKSND</sequence>
<dbReference type="AlphaFoldDB" id="A0A3E1Y3I8"/>
<protein>
    <submittedName>
        <fullName evidence="2">Uncharacterized protein</fullName>
    </submittedName>
</protein>
<dbReference type="EMBL" id="QPMM01000014">
    <property type="protein sequence ID" value="RFS19260.1"/>
    <property type="molecule type" value="Genomic_DNA"/>
</dbReference>
<accession>A0A3E1Y3I8</accession>
<feature type="transmembrane region" description="Helical" evidence="1">
    <location>
        <begin position="100"/>
        <end position="118"/>
    </location>
</feature>
<feature type="transmembrane region" description="Helical" evidence="1">
    <location>
        <begin position="143"/>
        <end position="163"/>
    </location>
</feature>
<dbReference type="RefSeq" id="WP_116978313.1">
    <property type="nucleotide sequence ID" value="NZ_QPMM01000014.1"/>
</dbReference>
<keyword evidence="1" id="KW-0812">Transmembrane</keyword>
<dbReference type="PROSITE" id="PS51257">
    <property type="entry name" value="PROKAR_LIPOPROTEIN"/>
    <property type="match status" value="1"/>
</dbReference>
<feature type="transmembrane region" description="Helical" evidence="1">
    <location>
        <begin position="70"/>
        <end position="88"/>
    </location>
</feature>
<dbReference type="Proteomes" id="UP000260644">
    <property type="component" value="Unassembled WGS sequence"/>
</dbReference>
<keyword evidence="1" id="KW-1133">Transmembrane helix</keyword>
<gene>
    <name evidence="2" type="ORF">DVR12_23790</name>
</gene>
<feature type="transmembrane region" description="Helical" evidence="1">
    <location>
        <begin position="7"/>
        <end position="25"/>
    </location>
</feature>